<keyword evidence="2" id="KW-0489">Methyltransferase</keyword>
<sequence>MVRSPIRTYCHLILILFLGWGILLTFSNLPAAALPVYEQRQNHSPDGIGKYYMGREIAQVMGYTGAGWLERPSRETEEKPSQIVPLLNLKPDDVVADIGAGTGYVSFLIAPLLTQGKVLAVDVQPQMLEIIDYFKQEKNIHNVEPILATETNPNLPPESIDLAIFVDAYHELAYPQEVMTEIVKALKPGGRVVLVEYRGENPFIMIKGLHKMTQKQVKKEMQAVGLVYQETKNTLPQQHFLVFAKP</sequence>
<dbReference type="SUPFAM" id="SSF53335">
    <property type="entry name" value="S-adenosyl-L-methionine-dependent methyltransferases"/>
    <property type="match status" value="1"/>
</dbReference>
<dbReference type="Pfam" id="PF13847">
    <property type="entry name" value="Methyltransf_31"/>
    <property type="match status" value="1"/>
</dbReference>
<dbReference type="GO" id="GO:0008168">
    <property type="term" value="F:methyltransferase activity"/>
    <property type="evidence" value="ECO:0007669"/>
    <property type="project" value="UniProtKB-KW"/>
</dbReference>
<feature type="domain" description="Methyltransferase" evidence="1">
    <location>
        <begin position="90"/>
        <end position="220"/>
    </location>
</feature>
<dbReference type="GO" id="GO:0032259">
    <property type="term" value="P:methylation"/>
    <property type="evidence" value="ECO:0007669"/>
    <property type="project" value="UniProtKB-KW"/>
</dbReference>
<dbReference type="PANTHER" id="PTHR43861">
    <property type="entry name" value="TRANS-ACONITATE 2-METHYLTRANSFERASE-RELATED"/>
    <property type="match status" value="1"/>
</dbReference>
<gene>
    <name evidence="2" type="ORF">K2F26_19230</name>
</gene>
<dbReference type="InterPro" id="IPR029063">
    <property type="entry name" value="SAM-dependent_MTases_sf"/>
</dbReference>
<dbReference type="InterPro" id="IPR025714">
    <property type="entry name" value="Methyltranfer_dom"/>
</dbReference>
<organism evidence="2 3">
    <name type="scientific">Sphaerospermopsis torques-reginae ITEP-024</name>
    <dbReference type="NCBI Taxonomy" id="984208"/>
    <lineage>
        <taxon>Bacteria</taxon>
        <taxon>Bacillati</taxon>
        <taxon>Cyanobacteriota</taxon>
        <taxon>Cyanophyceae</taxon>
        <taxon>Nostocales</taxon>
        <taxon>Aphanizomenonaceae</taxon>
        <taxon>Sphaerospermopsis</taxon>
        <taxon>Sphaerospermopsis torques-reginae</taxon>
    </lineage>
</organism>
<evidence type="ECO:0000313" key="2">
    <source>
        <dbReference type="EMBL" id="QYX30962.1"/>
    </source>
</evidence>
<dbReference type="EMBL" id="CP080598">
    <property type="protein sequence ID" value="QYX30962.1"/>
    <property type="molecule type" value="Genomic_DNA"/>
</dbReference>
<dbReference type="Gene3D" id="3.40.50.150">
    <property type="entry name" value="Vaccinia Virus protein VP39"/>
    <property type="match status" value="1"/>
</dbReference>
<keyword evidence="3" id="KW-1185">Reference proteome</keyword>
<accession>A0ABX8WX03</accession>
<keyword evidence="2" id="KW-0808">Transferase</keyword>
<dbReference type="CDD" id="cd02440">
    <property type="entry name" value="AdoMet_MTases"/>
    <property type="match status" value="1"/>
</dbReference>
<evidence type="ECO:0000313" key="3">
    <source>
        <dbReference type="Proteomes" id="UP000826540"/>
    </source>
</evidence>
<dbReference type="Proteomes" id="UP000826540">
    <property type="component" value="Chromosome"/>
</dbReference>
<reference evidence="2 3" key="1">
    <citation type="journal article" date="2022" name="J. Am. Chem. Soc.">
        <title>Biosynthesis of Guanitoxin Enables Global Environmental Detection in Freshwater Cyanobacteria.</title>
        <authorList>
            <person name="Lima S.T."/>
            <person name="Fallon T.R."/>
            <person name="Cordoza J.L."/>
            <person name="Chekan J.R."/>
            <person name="Delbaje E."/>
            <person name="Hopiavuori A.R."/>
            <person name="Alvarenga D.O."/>
            <person name="Wood S.M."/>
            <person name="Luhavaya H."/>
            <person name="Baumgartner J.T."/>
            <person name="Dorr F.A."/>
            <person name="Etchegaray A."/>
            <person name="Pinto E."/>
            <person name="McKinnie S.M.K."/>
            <person name="Fiore M.F."/>
            <person name="Moore B.S."/>
        </authorList>
    </citation>
    <scope>NUCLEOTIDE SEQUENCE [LARGE SCALE GENOMIC DNA]</scope>
    <source>
        <strain evidence="2 3">ITEP-024</strain>
    </source>
</reference>
<dbReference type="RefSeq" id="WP_220609076.1">
    <property type="nucleotide sequence ID" value="NZ_CP080598.1"/>
</dbReference>
<protein>
    <submittedName>
        <fullName evidence="2">Class I SAM-dependent methyltransferase</fullName>
    </submittedName>
</protein>
<name>A0ABX8WX03_9CYAN</name>
<proteinExistence type="predicted"/>
<evidence type="ECO:0000259" key="1">
    <source>
        <dbReference type="Pfam" id="PF13847"/>
    </source>
</evidence>